<name>A0A182JBU0_ANOAO</name>
<dbReference type="EnsemblMetazoa" id="AATE015145-RA">
    <property type="protein sequence ID" value="AATE015145-PA.1"/>
    <property type="gene ID" value="AATE015145"/>
</dbReference>
<sequence>MGVMFPVTELRGFVLLIRPDRKTSQTSGDTSTNTNICCAVVSVGAIHQSGGLTGNPSETASAKRSMMVGVMARCSSVMASAMVTVSASKSHGTYEYWMLGMNTFACSQRMNISLLGGWLS</sequence>
<dbReference type="VEuPathDB" id="VectorBase:AATE015145"/>
<evidence type="ECO:0000313" key="1">
    <source>
        <dbReference type="EnsemblMetazoa" id="AATE015145-PA.1"/>
    </source>
</evidence>
<organism evidence="1">
    <name type="scientific">Anopheles atroparvus</name>
    <name type="common">European mosquito</name>
    <dbReference type="NCBI Taxonomy" id="41427"/>
    <lineage>
        <taxon>Eukaryota</taxon>
        <taxon>Metazoa</taxon>
        <taxon>Ecdysozoa</taxon>
        <taxon>Arthropoda</taxon>
        <taxon>Hexapoda</taxon>
        <taxon>Insecta</taxon>
        <taxon>Pterygota</taxon>
        <taxon>Neoptera</taxon>
        <taxon>Endopterygota</taxon>
        <taxon>Diptera</taxon>
        <taxon>Nematocera</taxon>
        <taxon>Culicoidea</taxon>
        <taxon>Culicidae</taxon>
        <taxon>Anophelinae</taxon>
        <taxon>Anopheles</taxon>
    </lineage>
</organism>
<reference evidence="1" key="1">
    <citation type="submission" date="2022-08" db="UniProtKB">
        <authorList>
            <consortium name="EnsemblMetazoa"/>
        </authorList>
    </citation>
    <scope>IDENTIFICATION</scope>
    <source>
        <strain evidence="1">EBRO</strain>
    </source>
</reference>
<protein>
    <submittedName>
        <fullName evidence="1">Uncharacterized protein</fullName>
    </submittedName>
</protein>
<proteinExistence type="predicted"/>
<dbReference type="AlphaFoldDB" id="A0A182JBU0"/>
<accession>A0A182JBU0</accession>